<dbReference type="AlphaFoldDB" id="D1AHP4"/>
<accession>D1AHP4</accession>
<evidence type="ECO:0000313" key="2">
    <source>
        <dbReference type="Proteomes" id="UP000000845"/>
    </source>
</evidence>
<dbReference type="KEGG" id="str:Sterm_1416"/>
<proteinExistence type="predicted"/>
<sequence length="93" mass="10865">MDMETLKKAVKLKRDLDIFSKVHEHFEKALTGKELNVNIDINSRINRGYAPSTIHQSEIDRLGLKEEFDNFLKLGKAKTLKRINEIEKEIQKL</sequence>
<reference evidence="1 2" key="2">
    <citation type="journal article" date="2010" name="Stand. Genomic Sci.">
        <title>Complete genome sequence of Sebaldella termitidis type strain (NCTC 11300).</title>
        <authorList>
            <person name="Harmon-Smith M."/>
            <person name="Celia L."/>
            <person name="Chertkov O."/>
            <person name="Lapidus A."/>
            <person name="Copeland A."/>
            <person name="Glavina Del Rio T."/>
            <person name="Nolan M."/>
            <person name="Lucas S."/>
            <person name="Tice H."/>
            <person name="Cheng J.F."/>
            <person name="Han C."/>
            <person name="Detter J.C."/>
            <person name="Bruce D."/>
            <person name="Goodwin L."/>
            <person name="Pitluck S."/>
            <person name="Pati A."/>
            <person name="Liolios K."/>
            <person name="Ivanova N."/>
            <person name="Mavromatis K."/>
            <person name="Mikhailova N."/>
            <person name="Chen A."/>
            <person name="Palaniappan K."/>
            <person name="Land M."/>
            <person name="Hauser L."/>
            <person name="Chang Y.J."/>
            <person name="Jeffries C.D."/>
            <person name="Brettin T."/>
            <person name="Goker M."/>
            <person name="Beck B."/>
            <person name="Bristow J."/>
            <person name="Eisen J.A."/>
            <person name="Markowitz V."/>
            <person name="Hugenholtz P."/>
            <person name="Kyrpides N.C."/>
            <person name="Klenk H.P."/>
            <person name="Chen F."/>
        </authorList>
    </citation>
    <scope>NUCLEOTIDE SEQUENCE [LARGE SCALE GENOMIC DNA]</scope>
    <source>
        <strain evidence="2">ATCC 33386 / NCTC 11300</strain>
    </source>
</reference>
<name>D1AHP4_SEBTE</name>
<dbReference type="HOGENOM" id="CLU_2397906_0_0_0"/>
<dbReference type="RefSeq" id="WP_012860874.1">
    <property type="nucleotide sequence ID" value="NC_013517.1"/>
</dbReference>
<dbReference type="EMBL" id="CP001739">
    <property type="protein sequence ID" value="ACZ08278.1"/>
    <property type="molecule type" value="Genomic_DNA"/>
</dbReference>
<evidence type="ECO:0000313" key="1">
    <source>
        <dbReference type="EMBL" id="ACZ08278.1"/>
    </source>
</evidence>
<reference evidence="2" key="1">
    <citation type="submission" date="2009-09" db="EMBL/GenBank/DDBJ databases">
        <title>The complete chromosome of Sebaldella termitidis ATCC 33386.</title>
        <authorList>
            <consortium name="US DOE Joint Genome Institute (JGI-PGF)"/>
            <person name="Lucas S."/>
            <person name="Copeland A."/>
            <person name="Lapidus A."/>
            <person name="Glavina del Rio T."/>
            <person name="Dalin E."/>
            <person name="Tice H."/>
            <person name="Bruce D."/>
            <person name="Goodwin L."/>
            <person name="Pitluck S."/>
            <person name="Kyrpides N."/>
            <person name="Mavromatis K."/>
            <person name="Ivanova N."/>
            <person name="Mikhailova N."/>
            <person name="Sims D."/>
            <person name="Meincke L."/>
            <person name="Brettin T."/>
            <person name="Detter J.C."/>
            <person name="Han C."/>
            <person name="Larimer F."/>
            <person name="Land M."/>
            <person name="Hauser L."/>
            <person name="Markowitz V."/>
            <person name="Cheng J.F."/>
            <person name="Hugenholtz P."/>
            <person name="Woyke T."/>
            <person name="Wu D."/>
            <person name="Eisen J.A."/>
        </authorList>
    </citation>
    <scope>NUCLEOTIDE SEQUENCE [LARGE SCALE GENOMIC DNA]</scope>
    <source>
        <strain evidence="2">ATCC 33386 / NCTC 11300</strain>
    </source>
</reference>
<gene>
    <name evidence="1" type="ordered locus">Sterm_1416</name>
</gene>
<organism evidence="1 2">
    <name type="scientific">Sebaldella termitidis (strain ATCC 33386 / NCTC 11300)</name>
    <dbReference type="NCBI Taxonomy" id="526218"/>
    <lineage>
        <taxon>Bacteria</taxon>
        <taxon>Fusobacteriati</taxon>
        <taxon>Fusobacteriota</taxon>
        <taxon>Fusobacteriia</taxon>
        <taxon>Fusobacteriales</taxon>
        <taxon>Leptotrichiaceae</taxon>
        <taxon>Sebaldella</taxon>
    </lineage>
</organism>
<dbReference type="Proteomes" id="UP000000845">
    <property type="component" value="Chromosome"/>
</dbReference>
<dbReference type="STRING" id="526218.Sterm_1416"/>
<keyword evidence="2" id="KW-1185">Reference proteome</keyword>
<protein>
    <submittedName>
        <fullName evidence="1">Uncharacterized protein</fullName>
    </submittedName>
</protein>